<dbReference type="PANTHER" id="PTHR43280:SF32">
    <property type="entry name" value="TRANSCRIPTIONAL REGULATORY PROTEIN"/>
    <property type="match status" value="1"/>
</dbReference>
<name>A0A378RR43_MYROD</name>
<keyword evidence="1" id="KW-0805">Transcription regulation</keyword>
<dbReference type="InterPro" id="IPR018060">
    <property type="entry name" value="HTH_AraC"/>
</dbReference>
<organism evidence="5 6">
    <name type="scientific">Myroides odoratus</name>
    <name type="common">Flavobacterium odoratum</name>
    <dbReference type="NCBI Taxonomy" id="256"/>
    <lineage>
        <taxon>Bacteria</taxon>
        <taxon>Pseudomonadati</taxon>
        <taxon>Bacteroidota</taxon>
        <taxon>Flavobacteriia</taxon>
        <taxon>Flavobacteriales</taxon>
        <taxon>Flavobacteriaceae</taxon>
        <taxon>Myroides</taxon>
    </lineage>
</organism>
<gene>
    <name evidence="5" type="primary">btr_10</name>
    <name evidence="5" type="ORF">NCTC11179_02199</name>
</gene>
<evidence type="ECO:0000313" key="5">
    <source>
        <dbReference type="EMBL" id="STZ28637.1"/>
    </source>
</evidence>
<dbReference type="EMBL" id="UGQL01000001">
    <property type="protein sequence ID" value="STZ28637.1"/>
    <property type="molecule type" value="Genomic_DNA"/>
</dbReference>
<dbReference type="SUPFAM" id="SSF46689">
    <property type="entry name" value="Homeodomain-like"/>
    <property type="match status" value="1"/>
</dbReference>
<proteinExistence type="predicted"/>
<reference evidence="5 6" key="1">
    <citation type="submission" date="2018-06" db="EMBL/GenBank/DDBJ databases">
        <authorList>
            <consortium name="Pathogen Informatics"/>
            <person name="Doyle S."/>
        </authorList>
    </citation>
    <scope>NUCLEOTIDE SEQUENCE [LARGE SCALE GENOMIC DNA]</scope>
    <source>
        <strain evidence="5 6">NCTC11179</strain>
    </source>
</reference>
<keyword evidence="3" id="KW-0804">Transcription</keyword>
<dbReference type="SMART" id="SM00342">
    <property type="entry name" value="HTH_ARAC"/>
    <property type="match status" value="1"/>
</dbReference>
<dbReference type="GO" id="GO:0003700">
    <property type="term" value="F:DNA-binding transcription factor activity"/>
    <property type="evidence" value="ECO:0007669"/>
    <property type="project" value="InterPro"/>
</dbReference>
<dbReference type="Pfam" id="PF12833">
    <property type="entry name" value="HTH_18"/>
    <property type="match status" value="1"/>
</dbReference>
<keyword evidence="2" id="KW-0238">DNA-binding</keyword>
<keyword evidence="6" id="KW-1185">Reference proteome</keyword>
<dbReference type="RefSeq" id="WP_115091546.1">
    <property type="nucleotide sequence ID" value="NZ_CP068107.1"/>
</dbReference>
<dbReference type="InterPro" id="IPR009057">
    <property type="entry name" value="Homeodomain-like_sf"/>
</dbReference>
<evidence type="ECO:0000256" key="1">
    <source>
        <dbReference type="ARBA" id="ARBA00023015"/>
    </source>
</evidence>
<dbReference type="AlphaFoldDB" id="A0A378RR43"/>
<dbReference type="PROSITE" id="PS01124">
    <property type="entry name" value="HTH_ARAC_FAMILY_2"/>
    <property type="match status" value="1"/>
</dbReference>
<sequence>MTYLTPTLELDVIDNEQATICDINSNDFAVYSQKEGKEHLIPYNIKTHYKVSYLNSKSKLFCGTETREFTGPTLFFSNPLSTYTLEPTSESPDGFFCLFTNTFLGYQSNEIRSTLKALQTTPIYSLNKEQNKMIRSLFENIVLEQQQDYPLKQEILRNYMEIIIHQANKLTSEFTFSEKRNATNRLCSQFLELIEKQFPITHKEQTVRLKTAADYSEVLEVHTNYLNFVVKQTFGKSTTAIIQERILIEAQRLLKNSNLTVSEIAFTLGFEYATYFSSFVKKYTGYSPKQLRRK</sequence>
<dbReference type="Gene3D" id="1.10.10.60">
    <property type="entry name" value="Homeodomain-like"/>
    <property type="match status" value="1"/>
</dbReference>
<dbReference type="Proteomes" id="UP000255024">
    <property type="component" value="Unassembled WGS sequence"/>
</dbReference>
<evidence type="ECO:0000259" key="4">
    <source>
        <dbReference type="PROSITE" id="PS01124"/>
    </source>
</evidence>
<protein>
    <submittedName>
        <fullName evidence="5">Bacillibactin transport regulator</fullName>
    </submittedName>
</protein>
<accession>A0A378RR43</accession>
<feature type="domain" description="HTH araC/xylS-type" evidence="4">
    <location>
        <begin position="188"/>
        <end position="294"/>
    </location>
</feature>
<dbReference type="PANTHER" id="PTHR43280">
    <property type="entry name" value="ARAC-FAMILY TRANSCRIPTIONAL REGULATOR"/>
    <property type="match status" value="1"/>
</dbReference>
<evidence type="ECO:0000313" key="6">
    <source>
        <dbReference type="Proteomes" id="UP000255024"/>
    </source>
</evidence>
<evidence type="ECO:0000256" key="2">
    <source>
        <dbReference type="ARBA" id="ARBA00023125"/>
    </source>
</evidence>
<dbReference type="GO" id="GO:0043565">
    <property type="term" value="F:sequence-specific DNA binding"/>
    <property type="evidence" value="ECO:0007669"/>
    <property type="project" value="InterPro"/>
</dbReference>
<evidence type="ECO:0000256" key="3">
    <source>
        <dbReference type="ARBA" id="ARBA00023163"/>
    </source>
</evidence>